<dbReference type="EMBL" id="QYZD01000037">
    <property type="protein sequence ID" value="RJG20389.1"/>
    <property type="molecule type" value="Genomic_DNA"/>
</dbReference>
<organism evidence="1 2">
    <name type="scientific">Paenibacillus thiaminolyticus</name>
    <name type="common">Bacillus thiaminolyticus</name>
    <dbReference type="NCBI Taxonomy" id="49283"/>
    <lineage>
        <taxon>Bacteria</taxon>
        <taxon>Bacillati</taxon>
        <taxon>Bacillota</taxon>
        <taxon>Bacilli</taxon>
        <taxon>Bacillales</taxon>
        <taxon>Paenibacillaceae</taxon>
        <taxon>Paenibacillus</taxon>
    </lineage>
</organism>
<name>A0A3A3GF72_PANTH</name>
<evidence type="ECO:0000313" key="1">
    <source>
        <dbReference type="EMBL" id="RJG20389.1"/>
    </source>
</evidence>
<sequence length="67" mass="7725">MSSKTGQQRIKRREKSCKMDRLSNPALMQQFTVFGPIIYGIPAKQAVEKVQGNFRNFIFYVVDLVSQ</sequence>
<evidence type="ECO:0000313" key="2">
    <source>
        <dbReference type="Proteomes" id="UP000266177"/>
    </source>
</evidence>
<gene>
    <name evidence="1" type="ORF">DQX05_25600</name>
</gene>
<accession>A0A3A3GF72</accession>
<dbReference type="Proteomes" id="UP000266177">
    <property type="component" value="Unassembled WGS sequence"/>
</dbReference>
<proteinExistence type="predicted"/>
<protein>
    <submittedName>
        <fullName evidence="1">Uncharacterized protein</fullName>
    </submittedName>
</protein>
<reference evidence="1 2" key="1">
    <citation type="submission" date="2018-09" db="EMBL/GenBank/DDBJ databases">
        <title>Paenibacillus SK2017-BO5.</title>
        <authorList>
            <person name="Piskunova J.V."/>
            <person name="Dubiley S.A."/>
            <person name="Severinov K.V."/>
        </authorList>
    </citation>
    <scope>NUCLEOTIDE SEQUENCE [LARGE SCALE GENOMIC DNA]</scope>
    <source>
        <strain evidence="1 2">BO5</strain>
    </source>
</reference>
<comment type="caution">
    <text evidence="1">The sequence shown here is derived from an EMBL/GenBank/DDBJ whole genome shotgun (WGS) entry which is preliminary data.</text>
</comment>
<dbReference type="AlphaFoldDB" id="A0A3A3GF72"/>